<protein>
    <recommendedName>
        <fullName evidence="5">SGNH hydrolase-type esterase domain-containing protein</fullName>
    </recommendedName>
</protein>
<dbReference type="OrthoDB" id="1828825at2"/>
<dbReference type="Gene3D" id="2.40.128.340">
    <property type="match status" value="1"/>
</dbReference>
<dbReference type="Pfam" id="PF00657">
    <property type="entry name" value="Lipase_GDSL"/>
    <property type="match status" value="1"/>
</dbReference>
<proteinExistence type="predicted"/>
<keyword evidence="1" id="KW-0732">Signal</keyword>
<dbReference type="SUPFAM" id="SSF52266">
    <property type="entry name" value="SGNH hydrolase"/>
    <property type="match status" value="1"/>
</dbReference>
<dbReference type="Gene3D" id="2.130.10.130">
    <property type="entry name" value="Integrin alpha, N-terminal"/>
    <property type="match status" value="1"/>
</dbReference>
<evidence type="ECO:0000313" key="3">
    <source>
        <dbReference type="EMBL" id="AZQ71334.1"/>
    </source>
</evidence>
<dbReference type="InterPro" id="IPR001087">
    <property type="entry name" value="GDSL"/>
</dbReference>
<accession>A0A3S9PG91</accession>
<name>A0A3S9PG91_STRLT</name>
<dbReference type="InterPro" id="IPR013517">
    <property type="entry name" value="FG-GAP"/>
</dbReference>
<dbReference type="PANTHER" id="PTHR43784">
    <property type="entry name" value="GDSL-LIKE LIPASE/ACYLHYDROLASE, PUTATIVE (AFU_ORTHOLOGUE AFUA_2G00820)-RELATED"/>
    <property type="match status" value="1"/>
</dbReference>
<dbReference type="Proteomes" id="UP000267900">
    <property type="component" value="Chromosome"/>
</dbReference>
<evidence type="ECO:0000313" key="4">
    <source>
        <dbReference type="Proteomes" id="UP000267900"/>
    </source>
</evidence>
<evidence type="ECO:0000256" key="2">
    <source>
        <dbReference type="SAM" id="MobiDB-lite"/>
    </source>
</evidence>
<dbReference type="AlphaFoldDB" id="A0A3S9PG91"/>
<organism evidence="3 4">
    <name type="scientific">Streptomyces luteoverticillatus</name>
    <name type="common">Streptoverticillium luteoverticillatus</name>
    <dbReference type="NCBI Taxonomy" id="66425"/>
    <lineage>
        <taxon>Bacteria</taxon>
        <taxon>Bacillati</taxon>
        <taxon>Actinomycetota</taxon>
        <taxon>Actinomycetes</taxon>
        <taxon>Kitasatosporales</taxon>
        <taxon>Streptomycetaceae</taxon>
        <taxon>Streptomyces</taxon>
    </lineage>
</organism>
<dbReference type="EMBL" id="CP034587">
    <property type="protein sequence ID" value="AZQ71334.1"/>
    <property type="molecule type" value="Genomic_DNA"/>
</dbReference>
<dbReference type="Pfam" id="PF13517">
    <property type="entry name" value="FG-GAP_3"/>
    <property type="match status" value="1"/>
</dbReference>
<sequence length="682" mass="73089">MEGIGTECRCPPSVGGKESGRMRHPMSSSGRYAGAAAAALLVCGTLVAHPAAAAPPPAWTRTWGTALTTAAPADESGVAGRQTLRMVVHTSVGGGTARIQLSNTFSQEPVTIGHATLARQSSGSSAADRPVTLTFGGSREVVLAPGQSVYSDAASFPVRADEDLLVSVHLPNPVKAAPYHPDAWTTSYISAPGDTTDHTDEPTGANFRSEYTHWAFLSGLDVTADSGVGTVVAIGDSQTDVAATTRSSNRRWTDAYARALRAQGRPMGVANAGISANRILTRGTRTAYGESALERFDRDVLSVPNVKSVIFYEGINDIVNGAKATDLIAGIRRLADRSRAAGLPFTAATIPPFKGNWNFTAEKEAERQQVNAYLRTTRDIDAYVDFDAATRDPLDLARLFTAYRADEDKLHFTDNGTQVLADTLSGPVPPVPFTPNFSQMAAADFTGDGTADFVARDRNANLYMWKGLGDGTFTRPDLAHPMTDDWHFTETKAADFTGDGKADLIAKGTDGNLYLWPGRGNGTFEPRRVIRTDWNYTQTAAADFNGDGVADLIARDAKGNLYRWTGQRGGTLSEPTLMSGDWNYTQTTAGDFTADGKPDLLAKDPTGNLHLWKGDGDGTFTRPDLSRPLTGGWHYSETTAGTFYGGGTSHLLARDNESGVLREWVNRGNADFSRPMRLTDGW</sequence>
<evidence type="ECO:0000256" key="1">
    <source>
        <dbReference type="ARBA" id="ARBA00022729"/>
    </source>
</evidence>
<dbReference type="PANTHER" id="PTHR43784:SF2">
    <property type="entry name" value="GDSL-LIKE LIPASE_ACYLHYDROLASE, PUTATIVE (AFU_ORTHOLOGUE AFUA_2G00820)-RELATED"/>
    <property type="match status" value="1"/>
</dbReference>
<dbReference type="GO" id="GO:0016788">
    <property type="term" value="F:hydrolase activity, acting on ester bonds"/>
    <property type="evidence" value="ECO:0007669"/>
    <property type="project" value="InterPro"/>
</dbReference>
<dbReference type="InterPro" id="IPR036514">
    <property type="entry name" value="SGNH_hydro_sf"/>
</dbReference>
<dbReference type="InterPro" id="IPR028994">
    <property type="entry name" value="Integrin_alpha_N"/>
</dbReference>
<evidence type="ECO:0008006" key="5">
    <source>
        <dbReference type="Google" id="ProtNLM"/>
    </source>
</evidence>
<gene>
    <name evidence="3" type="ORF">EKH77_09010</name>
</gene>
<reference evidence="3 4" key="1">
    <citation type="submission" date="2018-12" db="EMBL/GenBank/DDBJ databases">
        <title>The whole draft genome of Streptomyce luteoverticillatus CGMCC 15060.</title>
        <authorList>
            <person name="Feng Z."/>
            <person name="Chen G."/>
            <person name="Zhang J."/>
            <person name="Zhu H."/>
            <person name="Yu X."/>
            <person name="Zhang W."/>
            <person name="Zhang X."/>
        </authorList>
    </citation>
    <scope>NUCLEOTIDE SEQUENCE [LARGE SCALE GENOMIC DNA]</scope>
    <source>
        <strain evidence="3 4">CGMCC 15060</strain>
    </source>
</reference>
<dbReference type="SUPFAM" id="SSF69318">
    <property type="entry name" value="Integrin alpha N-terminal domain"/>
    <property type="match status" value="1"/>
</dbReference>
<feature type="region of interest" description="Disordered" evidence="2">
    <location>
        <begin position="1"/>
        <end position="27"/>
    </location>
</feature>
<dbReference type="InterPro" id="IPR053140">
    <property type="entry name" value="GDSL_Rv0518-like"/>
</dbReference>
<dbReference type="Gene3D" id="3.40.50.1110">
    <property type="entry name" value="SGNH hydrolase"/>
    <property type="match status" value="1"/>
</dbReference>
<keyword evidence="4" id="KW-1185">Reference proteome</keyword>